<reference evidence="3" key="1">
    <citation type="submission" date="2020-01" db="EMBL/GenBank/DDBJ databases">
        <title>Draft genome sequence of the Termite Coptotermes fromosanus.</title>
        <authorList>
            <person name="Itakura S."/>
            <person name="Yosikawa Y."/>
            <person name="Umezawa K."/>
        </authorList>
    </citation>
    <scope>NUCLEOTIDE SEQUENCE [LARGE SCALE GENOMIC DNA]</scope>
</reference>
<organism evidence="2 3">
    <name type="scientific">Coptotermes formosanus</name>
    <name type="common">Formosan subterranean termite</name>
    <dbReference type="NCBI Taxonomy" id="36987"/>
    <lineage>
        <taxon>Eukaryota</taxon>
        <taxon>Metazoa</taxon>
        <taxon>Ecdysozoa</taxon>
        <taxon>Arthropoda</taxon>
        <taxon>Hexapoda</taxon>
        <taxon>Insecta</taxon>
        <taxon>Pterygota</taxon>
        <taxon>Neoptera</taxon>
        <taxon>Polyneoptera</taxon>
        <taxon>Dictyoptera</taxon>
        <taxon>Blattodea</taxon>
        <taxon>Blattoidea</taxon>
        <taxon>Termitoidae</taxon>
        <taxon>Rhinotermitidae</taxon>
        <taxon>Coptotermes</taxon>
    </lineage>
</organism>
<evidence type="ECO:0008006" key="4">
    <source>
        <dbReference type="Google" id="ProtNLM"/>
    </source>
</evidence>
<accession>A0A6L2PE08</accession>
<feature type="chain" id="PRO_5027108367" description="Secreted protein" evidence="1">
    <location>
        <begin position="22"/>
        <end position="176"/>
    </location>
</feature>
<protein>
    <recommendedName>
        <fullName evidence="4">Secreted protein</fullName>
    </recommendedName>
</protein>
<keyword evidence="1" id="KW-0732">Signal</keyword>
<gene>
    <name evidence="2" type="ORF">Cfor_11555</name>
</gene>
<evidence type="ECO:0000256" key="1">
    <source>
        <dbReference type="SAM" id="SignalP"/>
    </source>
</evidence>
<dbReference type="Proteomes" id="UP000502823">
    <property type="component" value="Unassembled WGS sequence"/>
</dbReference>
<name>A0A6L2PE08_COPFO</name>
<dbReference type="AlphaFoldDB" id="A0A6L2PE08"/>
<dbReference type="OrthoDB" id="6371519at2759"/>
<evidence type="ECO:0000313" key="3">
    <source>
        <dbReference type="Proteomes" id="UP000502823"/>
    </source>
</evidence>
<proteinExistence type="predicted"/>
<sequence>MAKATIFLSYLVLLCSRYVESDLFYDVLNKVDPCEAYCKKTYMGISIANVSSDVPSFACMEAYTHTKDRYACNLGCASMAKQKKADSLEAQINWSVYVEDGNSVLMLQPAGDFEPDDVLTDPGLKHQLELAWGLRNVDGTDHADGGAGHLPETHVKTLPFEEDEASFKLMCFWLYP</sequence>
<dbReference type="InParanoid" id="A0A6L2PE08"/>
<dbReference type="EMBL" id="BLKM01004177">
    <property type="protein sequence ID" value="GFG30714.1"/>
    <property type="molecule type" value="Genomic_DNA"/>
</dbReference>
<feature type="signal peptide" evidence="1">
    <location>
        <begin position="1"/>
        <end position="21"/>
    </location>
</feature>
<keyword evidence="3" id="KW-1185">Reference proteome</keyword>
<evidence type="ECO:0000313" key="2">
    <source>
        <dbReference type="EMBL" id="GFG30714.1"/>
    </source>
</evidence>
<comment type="caution">
    <text evidence="2">The sequence shown here is derived from an EMBL/GenBank/DDBJ whole genome shotgun (WGS) entry which is preliminary data.</text>
</comment>